<keyword evidence="1" id="KW-0812">Transmembrane</keyword>
<evidence type="ECO:0000313" key="4">
    <source>
        <dbReference type="WBParaSite" id="EVEC_0001280101-mRNA-1"/>
    </source>
</evidence>
<feature type="transmembrane region" description="Helical" evidence="1">
    <location>
        <begin position="161"/>
        <end position="181"/>
    </location>
</feature>
<dbReference type="AlphaFoldDB" id="A0A0N4VP78"/>
<dbReference type="CDD" id="cd00096">
    <property type="entry name" value="Ig"/>
    <property type="match status" value="1"/>
</dbReference>
<dbReference type="SUPFAM" id="SSF48726">
    <property type="entry name" value="Immunoglobulin"/>
    <property type="match status" value="1"/>
</dbReference>
<dbReference type="InterPro" id="IPR036179">
    <property type="entry name" value="Ig-like_dom_sf"/>
</dbReference>
<gene>
    <name evidence="2" type="ORF">EVEC_LOCUS11974</name>
</gene>
<reference evidence="4" key="1">
    <citation type="submission" date="2017-02" db="UniProtKB">
        <authorList>
            <consortium name="WormBaseParasite"/>
        </authorList>
    </citation>
    <scope>IDENTIFICATION</scope>
</reference>
<keyword evidence="3" id="KW-1185">Reference proteome</keyword>
<dbReference type="EMBL" id="UXUI01013107">
    <property type="protein sequence ID" value="VDD97223.1"/>
    <property type="molecule type" value="Genomic_DNA"/>
</dbReference>
<reference evidence="2 3" key="2">
    <citation type="submission" date="2018-10" db="EMBL/GenBank/DDBJ databases">
        <authorList>
            <consortium name="Pathogen Informatics"/>
        </authorList>
    </citation>
    <scope>NUCLEOTIDE SEQUENCE [LARGE SCALE GENOMIC DNA]</scope>
</reference>
<protein>
    <submittedName>
        <fullName evidence="4">Ig_6 domain-containing protein</fullName>
    </submittedName>
</protein>
<sequence>MELTKKKLVDFVGEILQLVRVGAAILFFLGYKNILDWPLIVFESLTVNYRWFPFFFFLSLIVQWQLIVESVDDSCFFYCRVFTVGLHQHGTHHKRLTLVFTSLEREDAGNYICEARDVAGITFTKTVLVVPLGKHTDCCCMVQFVTEVKRRMLELKTGTNLMIYFSLNFEVLFTLLIIDFIE</sequence>
<feature type="transmembrane region" description="Helical" evidence="1">
    <location>
        <begin position="51"/>
        <end position="68"/>
    </location>
</feature>
<evidence type="ECO:0000256" key="1">
    <source>
        <dbReference type="SAM" id="Phobius"/>
    </source>
</evidence>
<keyword evidence="1" id="KW-0472">Membrane</keyword>
<keyword evidence="1" id="KW-1133">Transmembrane helix</keyword>
<dbReference type="OrthoDB" id="9355041at2759"/>
<accession>A0A0N4VP78</accession>
<dbReference type="WBParaSite" id="EVEC_0001280101-mRNA-1">
    <property type="protein sequence ID" value="EVEC_0001280101-mRNA-1"/>
    <property type="gene ID" value="EVEC_0001280101"/>
</dbReference>
<organism evidence="4">
    <name type="scientific">Enterobius vermicularis</name>
    <name type="common">Human pinworm</name>
    <dbReference type="NCBI Taxonomy" id="51028"/>
    <lineage>
        <taxon>Eukaryota</taxon>
        <taxon>Metazoa</taxon>
        <taxon>Ecdysozoa</taxon>
        <taxon>Nematoda</taxon>
        <taxon>Chromadorea</taxon>
        <taxon>Rhabditida</taxon>
        <taxon>Spirurina</taxon>
        <taxon>Oxyuridomorpha</taxon>
        <taxon>Oxyuroidea</taxon>
        <taxon>Oxyuridae</taxon>
        <taxon>Enterobius</taxon>
    </lineage>
</organism>
<dbReference type="InterPro" id="IPR013783">
    <property type="entry name" value="Ig-like_fold"/>
</dbReference>
<evidence type="ECO:0000313" key="3">
    <source>
        <dbReference type="Proteomes" id="UP000274131"/>
    </source>
</evidence>
<name>A0A0N4VP78_ENTVE</name>
<proteinExistence type="predicted"/>
<feature type="transmembrane region" description="Helical" evidence="1">
    <location>
        <begin position="12"/>
        <end position="31"/>
    </location>
</feature>
<dbReference type="Gene3D" id="2.60.40.10">
    <property type="entry name" value="Immunoglobulins"/>
    <property type="match status" value="1"/>
</dbReference>
<evidence type="ECO:0000313" key="2">
    <source>
        <dbReference type="EMBL" id="VDD97223.1"/>
    </source>
</evidence>
<dbReference type="Proteomes" id="UP000274131">
    <property type="component" value="Unassembled WGS sequence"/>
</dbReference>